<sequence length="102" mass="11858">MPLIIQCNVAGTDDNTDKKSRYQNGHHRRNSICNRKASGSDNQTHGKSNRNTVDNLQSDRFTRKQFPFFCMEVFIDSFFADINTLIETLIKIISRNFIIIFK</sequence>
<comment type="caution">
    <text evidence="2">The sequence shown here is derived from an EMBL/GenBank/DDBJ whole genome shotgun (WGS) entry which is preliminary data.</text>
</comment>
<gene>
    <name evidence="2" type="ORF">SDC9_142853</name>
</gene>
<organism evidence="2">
    <name type="scientific">bioreactor metagenome</name>
    <dbReference type="NCBI Taxonomy" id="1076179"/>
    <lineage>
        <taxon>unclassified sequences</taxon>
        <taxon>metagenomes</taxon>
        <taxon>ecological metagenomes</taxon>
    </lineage>
</organism>
<evidence type="ECO:0000256" key="1">
    <source>
        <dbReference type="SAM" id="MobiDB-lite"/>
    </source>
</evidence>
<feature type="compositionally biased region" description="Polar residues" evidence="1">
    <location>
        <begin position="31"/>
        <end position="56"/>
    </location>
</feature>
<reference evidence="2" key="1">
    <citation type="submission" date="2019-08" db="EMBL/GenBank/DDBJ databases">
        <authorList>
            <person name="Kucharzyk K."/>
            <person name="Murdoch R.W."/>
            <person name="Higgins S."/>
            <person name="Loffler F."/>
        </authorList>
    </citation>
    <scope>NUCLEOTIDE SEQUENCE</scope>
</reference>
<feature type="region of interest" description="Disordered" evidence="1">
    <location>
        <begin position="12"/>
        <end position="56"/>
    </location>
</feature>
<name>A0A645E2T9_9ZZZZ</name>
<protein>
    <submittedName>
        <fullName evidence="2">Uncharacterized protein</fullName>
    </submittedName>
</protein>
<dbReference type="AlphaFoldDB" id="A0A645E2T9"/>
<accession>A0A645E2T9</accession>
<dbReference type="EMBL" id="VSSQ01042159">
    <property type="protein sequence ID" value="MPM95698.1"/>
    <property type="molecule type" value="Genomic_DNA"/>
</dbReference>
<evidence type="ECO:0000313" key="2">
    <source>
        <dbReference type="EMBL" id="MPM95698.1"/>
    </source>
</evidence>
<proteinExistence type="predicted"/>